<protein>
    <submittedName>
        <fullName evidence="1">Uncharacterized protein</fullName>
    </submittedName>
</protein>
<dbReference type="GeneID" id="59347763"/>
<comment type="caution">
    <text evidence="1">The sequence shown here is derived from an EMBL/GenBank/DDBJ whole genome shotgun (WGS) entry which is preliminary data.</text>
</comment>
<dbReference type="EMBL" id="JACAZF010000007">
    <property type="protein sequence ID" value="KAF7299101.1"/>
    <property type="molecule type" value="Genomic_DNA"/>
</dbReference>
<gene>
    <name evidence="1" type="ORF">MIND_00858400</name>
</gene>
<reference evidence="1" key="1">
    <citation type="submission" date="2020-05" db="EMBL/GenBank/DDBJ databases">
        <title>Mycena genomes resolve the evolution of fungal bioluminescence.</title>
        <authorList>
            <person name="Tsai I.J."/>
        </authorList>
    </citation>
    <scope>NUCLEOTIDE SEQUENCE</scope>
    <source>
        <strain evidence="1">171206Taipei</strain>
    </source>
</reference>
<accession>A0A8H6W119</accession>
<dbReference type="Proteomes" id="UP000636479">
    <property type="component" value="Unassembled WGS sequence"/>
</dbReference>
<sequence length="208" mass="24594">MLIDYEFEGCVLGVEKTDNKTVVGYPSNAKNIAYVVRPAAERKHDPPKPQVTLEWKQLLPESRVAVWQDIDPKRIRKLKKEVFVPTSLEFQERQREECWYGTEEDADYRYFRSITKVNNSAQTSDLYDCNAWRIQAKFRGDGYRDIRPKDISREVYIDAWKSLGIWLYSRTDAYPISQIFFSFQGLPSKSKGQFRSKIWIGLYDRLER</sequence>
<dbReference type="AlphaFoldDB" id="A0A8H6W119"/>
<evidence type="ECO:0000313" key="1">
    <source>
        <dbReference type="EMBL" id="KAF7299101.1"/>
    </source>
</evidence>
<name>A0A8H6W119_9AGAR</name>
<proteinExistence type="predicted"/>
<organism evidence="1 2">
    <name type="scientific">Mycena indigotica</name>
    <dbReference type="NCBI Taxonomy" id="2126181"/>
    <lineage>
        <taxon>Eukaryota</taxon>
        <taxon>Fungi</taxon>
        <taxon>Dikarya</taxon>
        <taxon>Basidiomycota</taxon>
        <taxon>Agaricomycotina</taxon>
        <taxon>Agaricomycetes</taxon>
        <taxon>Agaricomycetidae</taxon>
        <taxon>Agaricales</taxon>
        <taxon>Marasmiineae</taxon>
        <taxon>Mycenaceae</taxon>
        <taxon>Mycena</taxon>
    </lineage>
</organism>
<keyword evidence="2" id="KW-1185">Reference proteome</keyword>
<dbReference type="RefSeq" id="XP_037218489.1">
    <property type="nucleotide sequence ID" value="XM_037365247.1"/>
</dbReference>
<evidence type="ECO:0000313" key="2">
    <source>
        <dbReference type="Proteomes" id="UP000636479"/>
    </source>
</evidence>